<dbReference type="RefSeq" id="WP_114392966.1">
    <property type="nucleotide sequence ID" value="NZ_BJUJ01000083.1"/>
</dbReference>
<dbReference type="CDD" id="cd17393">
    <property type="entry name" value="MFS_MosC_like"/>
    <property type="match status" value="1"/>
</dbReference>
<evidence type="ECO:0000313" key="7">
    <source>
        <dbReference type="EMBL" id="GEK45165.1"/>
    </source>
</evidence>
<feature type="transmembrane region" description="Helical" evidence="5">
    <location>
        <begin position="287"/>
        <end position="306"/>
    </location>
</feature>
<evidence type="ECO:0000256" key="2">
    <source>
        <dbReference type="ARBA" id="ARBA00022692"/>
    </source>
</evidence>
<sequence>MILFSRTALIDPEIQLSAQRLSTRFSFFGLGFATAAWAPLIPFAQQRLHFNHADFGLLLLCSGLGAMLAMPATGKIVQRVGCRVPIGFALLLLAVLLPSLSLWTTPLMMAITLFLFGTAAGSLGVALNIQAVVVEKNSLKSLMSGFHGMASLGGLAGVLTITALLALSISAVMSAFAVSLLLVIIVFLSVPYSIKAVENTSLEASSKVKKSIRQRLPQPLIILIGIACFIIFMVEGAAMDWSGIYLTQQYGVNTAFAGLAYTFFAIAMTTGRFTGHYLIRYFGEKKLLTYSAICATLGLALVSIVPYWWLVLVGYTLVGTGCSNIVPIMFSRAGRQTVMPSAVALSCVSTMAYTGILVGPAFIGMVSELIGLSTVFMALSGLLLLIVALNRFTYVK</sequence>
<dbReference type="EMBL" id="BJUJ01000083">
    <property type="protein sequence ID" value="GEK45165.1"/>
    <property type="molecule type" value="Genomic_DNA"/>
</dbReference>
<dbReference type="GO" id="GO:0016020">
    <property type="term" value="C:membrane"/>
    <property type="evidence" value="ECO:0007669"/>
    <property type="project" value="UniProtKB-SubCell"/>
</dbReference>
<dbReference type="InterPro" id="IPR036259">
    <property type="entry name" value="MFS_trans_sf"/>
</dbReference>
<dbReference type="InterPro" id="IPR051788">
    <property type="entry name" value="MFS_Transporter"/>
</dbReference>
<protein>
    <submittedName>
        <fullName evidence="7">MFS transporter</fullName>
    </submittedName>
</protein>
<keyword evidence="4 5" id="KW-0472">Membrane</keyword>
<proteinExistence type="predicted"/>
<dbReference type="PANTHER" id="PTHR23514:SF13">
    <property type="entry name" value="INNER MEMBRANE PROTEIN YBJJ"/>
    <property type="match status" value="1"/>
</dbReference>
<keyword evidence="3 5" id="KW-1133">Transmembrane helix</keyword>
<evidence type="ECO:0000256" key="1">
    <source>
        <dbReference type="ARBA" id="ARBA00004141"/>
    </source>
</evidence>
<feature type="transmembrane region" description="Helical" evidence="5">
    <location>
        <begin position="342"/>
        <end position="363"/>
    </location>
</feature>
<dbReference type="SUPFAM" id="SSF103473">
    <property type="entry name" value="MFS general substrate transporter"/>
    <property type="match status" value="1"/>
</dbReference>
<feature type="transmembrane region" description="Helical" evidence="5">
    <location>
        <begin position="175"/>
        <end position="194"/>
    </location>
</feature>
<reference evidence="7 8" key="1">
    <citation type="submission" date="2019-07" db="EMBL/GenBank/DDBJ databases">
        <title>Whole genome shotgun sequence of Acinetobacter johnsonii NBRC 102197.</title>
        <authorList>
            <person name="Hosoyama A."/>
            <person name="Uohara A."/>
            <person name="Ohji S."/>
            <person name="Ichikawa N."/>
        </authorList>
    </citation>
    <scope>NUCLEOTIDE SEQUENCE [LARGE SCALE GENOMIC DNA]</scope>
    <source>
        <strain evidence="7 8">NBRC 102197</strain>
    </source>
</reference>
<feature type="transmembrane region" description="Helical" evidence="5">
    <location>
        <begin position="55"/>
        <end position="72"/>
    </location>
</feature>
<feature type="transmembrane region" description="Helical" evidence="5">
    <location>
        <begin position="312"/>
        <end position="330"/>
    </location>
</feature>
<dbReference type="GO" id="GO:0022857">
    <property type="term" value="F:transmembrane transporter activity"/>
    <property type="evidence" value="ECO:0007669"/>
    <property type="project" value="InterPro"/>
</dbReference>
<dbReference type="Gene3D" id="1.20.1250.20">
    <property type="entry name" value="MFS general substrate transporter like domains"/>
    <property type="match status" value="1"/>
</dbReference>
<accession>A0AAV3WEI1</accession>
<comment type="subcellular location">
    <subcellularLocation>
        <location evidence="1">Membrane</location>
        <topology evidence="1">Multi-pass membrane protein</topology>
    </subcellularLocation>
</comment>
<feature type="transmembrane region" description="Helical" evidence="5">
    <location>
        <begin position="369"/>
        <end position="389"/>
    </location>
</feature>
<dbReference type="Proteomes" id="UP000321274">
    <property type="component" value="Unassembled WGS sequence"/>
</dbReference>
<evidence type="ECO:0000259" key="6">
    <source>
        <dbReference type="PROSITE" id="PS50850"/>
    </source>
</evidence>
<feature type="transmembrane region" description="Helical" evidence="5">
    <location>
        <begin position="109"/>
        <end position="134"/>
    </location>
</feature>
<feature type="transmembrane region" description="Helical" evidence="5">
    <location>
        <begin position="146"/>
        <end position="169"/>
    </location>
</feature>
<dbReference type="AlphaFoldDB" id="A0AAV3WEI1"/>
<dbReference type="InterPro" id="IPR020846">
    <property type="entry name" value="MFS_dom"/>
</dbReference>
<feature type="transmembrane region" description="Helical" evidence="5">
    <location>
        <begin position="254"/>
        <end position="275"/>
    </location>
</feature>
<evidence type="ECO:0000256" key="4">
    <source>
        <dbReference type="ARBA" id="ARBA00023136"/>
    </source>
</evidence>
<gene>
    <name evidence="7" type="ORF">AJO04nite_24230</name>
</gene>
<feature type="domain" description="Major facilitator superfamily (MFS) profile" evidence="6">
    <location>
        <begin position="19"/>
        <end position="396"/>
    </location>
</feature>
<keyword evidence="2 5" id="KW-0812">Transmembrane</keyword>
<dbReference type="PROSITE" id="PS50850">
    <property type="entry name" value="MFS"/>
    <property type="match status" value="1"/>
</dbReference>
<feature type="transmembrane region" description="Helical" evidence="5">
    <location>
        <begin position="84"/>
        <end position="103"/>
    </location>
</feature>
<name>A0AAV3WEI1_ACIJO</name>
<comment type="caution">
    <text evidence="7">The sequence shown here is derived from an EMBL/GenBank/DDBJ whole genome shotgun (WGS) entry which is preliminary data.</text>
</comment>
<feature type="transmembrane region" description="Helical" evidence="5">
    <location>
        <begin position="21"/>
        <end position="43"/>
    </location>
</feature>
<dbReference type="Pfam" id="PF07690">
    <property type="entry name" value="MFS_1"/>
    <property type="match status" value="1"/>
</dbReference>
<feature type="transmembrane region" description="Helical" evidence="5">
    <location>
        <begin position="215"/>
        <end position="234"/>
    </location>
</feature>
<evidence type="ECO:0000256" key="3">
    <source>
        <dbReference type="ARBA" id="ARBA00022989"/>
    </source>
</evidence>
<organism evidence="7 8">
    <name type="scientific">Acinetobacter johnsonii</name>
    <dbReference type="NCBI Taxonomy" id="40214"/>
    <lineage>
        <taxon>Bacteria</taxon>
        <taxon>Pseudomonadati</taxon>
        <taxon>Pseudomonadota</taxon>
        <taxon>Gammaproteobacteria</taxon>
        <taxon>Moraxellales</taxon>
        <taxon>Moraxellaceae</taxon>
        <taxon>Acinetobacter</taxon>
    </lineage>
</organism>
<evidence type="ECO:0000256" key="5">
    <source>
        <dbReference type="SAM" id="Phobius"/>
    </source>
</evidence>
<evidence type="ECO:0000313" key="8">
    <source>
        <dbReference type="Proteomes" id="UP000321274"/>
    </source>
</evidence>
<dbReference type="PANTHER" id="PTHR23514">
    <property type="entry name" value="BYPASS OF STOP CODON PROTEIN 6"/>
    <property type="match status" value="1"/>
</dbReference>
<dbReference type="InterPro" id="IPR011701">
    <property type="entry name" value="MFS"/>
</dbReference>